<evidence type="ECO:0000256" key="6">
    <source>
        <dbReference type="SAM" id="Phobius"/>
    </source>
</evidence>
<evidence type="ECO:0000256" key="4">
    <source>
        <dbReference type="ARBA" id="ARBA00022989"/>
    </source>
</evidence>
<sequence length="804" mass="89882">MLKNYLKIAWRSLLRKKAYSAINITGLAVGITCCIMIAMYVTDELSYDQYNVHYNEIYRVLHAYKNEKEIDKSKPPAPEEYQVWGNAPVAPALQEYFPEIKKLTRFTSSGSVLLDNHGVRFQEKGVVFADSTTFDIFSWKMLSGNPHTALTAPNSIVITQSTARKYFGNKDPLGQYLLADHQESLLITGVMEDLPPNTHLNFNVLISMSSMVKWRPEIFPEWGYIDFYTYFLLPENTDINHLTTRIPSFVDKYYPKNRGAYTIAFEPLSSAYLHSVAQRQPGNTGSLSDIYIFSVIGIFILLIACINFVNLSTARSMERAREVGVRKAVGAYQQGLIYQFLTEAILIAWIAVIIAVLLSVLLLPMMREISGKNFHYTTLLSLPLLPTLILLPFVLGLLAGSYPAWVLASFKPVEVLTGQFRSSGKGILLRRSLVVVQFSLSIGLIAGTIVVYSQLKHLRKHTLGYRQDQVLIIDYGGDNSINMSLASIKASLAKNSAVTGIAASRAVPGDFFPNATTVIESQTGDVKVETPALYEIDDDFIPTYEMKMVAGRAYSAAFPSDTTQALVMNEAAARQFGYADPNKIIGKRFELWGNKGIVVGVVQDFNYISLHKKVEPLVMRMAPLSSLNKFSLRIKTADMSKTIHQLEQTWNALVPNRPFLYTFLDESFNEQYTQDERFGKLFAAFAMLTIFIACLGLLGLATYTTEQRIKEIGIRKTLGASAFSIVTLLSSDIVKLIGIAILIATPLIWWAMQQWLAGYAYRISIQWWMIIPAGLLAVVTALLTVSVLSFRAALMNPVKALRTE</sequence>
<comment type="caution">
    <text evidence="9">The sequence shown here is derived from an EMBL/GenBank/DDBJ whole genome shotgun (WGS) entry which is preliminary data.</text>
</comment>
<evidence type="ECO:0000259" key="8">
    <source>
        <dbReference type="Pfam" id="PF12704"/>
    </source>
</evidence>
<evidence type="ECO:0000256" key="3">
    <source>
        <dbReference type="ARBA" id="ARBA00022692"/>
    </source>
</evidence>
<organism evidence="9 10">
    <name type="scientific">Chitinophaga silvisoli</name>
    <dbReference type="NCBI Taxonomy" id="2291814"/>
    <lineage>
        <taxon>Bacteria</taxon>
        <taxon>Pseudomonadati</taxon>
        <taxon>Bacteroidota</taxon>
        <taxon>Chitinophagia</taxon>
        <taxon>Chitinophagales</taxon>
        <taxon>Chitinophagaceae</taxon>
        <taxon>Chitinophaga</taxon>
    </lineage>
</organism>
<evidence type="ECO:0000259" key="7">
    <source>
        <dbReference type="Pfam" id="PF02687"/>
    </source>
</evidence>
<evidence type="ECO:0000256" key="2">
    <source>
        <dbReference type="ARBA" id="ARBA00022475"/>
    </source>
</evidence>
<feature type="transmembrane region" description="Helical" evidence="6">
    <location>
        <begin position="290"/>
        <end position="311"/>
    </location>
</feature>
<dbReference type="AlphaFoldDB" id="A0A3E1P4A5"/>
<keyword evidence="5 6" id="KW-0472">Membrane</keyword>
<feature type="transmembrane region" description="Helical" evidence="6">
    <location>
        <begin position="428"/>
        <end position="452"/>
    </location>
</feature>
<dbReference type="InterPro" id="IPR050250">
    <property type="entry name" value="Macrolide_Exporter_MacB"/>
</dbReference>
<feature type="domain" description="ABC3 transporter permease C-terminal" evidence="7">
    <location>
        <begin position="295"/>
        <end position="410"/>
    </location>
</feature>
<keyword evidence="3 6" id="KW-0812">Transmembrane</keyword>
<dbReference type="Proteomes" id="UP000261174">
    <property type="component" value="Unassembled WGS sequence"/>
</dbReference>
<keyword evidence="10" id="KW-1185">Reference proteome</keyword>
<accession>A0A3E1P4A5</accession>
<dbReference type="PANTHER" id="PTHR30572">
    <property type="entry name" value="MEMBRANE COMPONENT OF TRANSPORTER-RELATED"/>
    <property type="match status" value="1"/>
</dbReference>
<dbReference type="Pfam" id="PF02687">
    <property type="entry name" value="FtsX"/>
    <property type="match status" value="2"/>
</dbReference>
<feature type="transmembrane region" description="Helical" evidence="6">
    <location>
        <begin position="722"/>
        <end position="749"/>
    </location>
</feature>
<gene>
    <name evidence="9" type="ORF">DXN04_06405</name>
</gene>
<proteinExistence type="predicted"/>
<dbReference type="GO" id="GO:0005886">
    <property type="term" value="C:plasma membrane"/>
    <property type="evidence" value="ECO:0007669"/>
    <property type="project" value="UniProtKB-SubCell"/>
</dbReference>
<dbReference type="Pfam" id="PF12704">
    <property type="entry name" value="MacB_PCD"/>
    <property type="match status" value="1"/>
</dbReference>
<evidence type="ECO:0000313" key="9">
    <source>
        <dbReference type="EMBL" id="RFM35029.1"/>
    </source>
</evidence>
<dbReference type="InterPro" id="IPR003838">
    <property type="entry name" value="ABC3_permease_C"/>
</dbReference>
<protein>
    <submittedName>
        <fullName evidence="9">ABC transporter permease</fullName>
    </submittedName>
</protein>
<dbReference type="EMBL" id="QTJV01000002">
    <property type="protein sequence ID" value="RFM35029.1"/>
    <property type="molecule type" value="Genomic_DNA"/>
</dbReference>
<evidence type="ECO:0000313" key="10">
    <source>
        <dbReference type="Proteomes" id="UP000261174"/>
    </source>
</evidence>
<dbReference type="OrthoDB" id="1451596at2"/>
<feature type="transmembrane region" description="Helical" evidence="6">
    <location>
        <begin position="21"/>
        <end position="41"/>
    </location>
</feature>
<feature type="domain" description="ABC3 transporter permease C-terminal" evidence="7">
    <location>
        <begin position="684"/>
        <end position="797"/>
    </location>
</feature>
<keyword evidence="2" id="KW-1003">Cell membrane</keyword>
<feature type="transmembrane region" description="Helical" evidence="6">
    <location>
        <begin position="681"/>
        <end position="701"/>
    </location>
</feature>
<dbReference type="InterPro" id="IPR025857">
    <property type="entry name" value="MacB_PCD"/>
</dbReference>
<feature type="transmembrane region" description="Helical" evidence="6">
    <location>
        <begin position="384"/>
        <end position="407"/>
    </location>
</feature>
<evidence type="ECO:0000256" key="1">
    <source>
        <dbReference type="ARBA" id="ARBA00004651"/>
    </source>
</evidence>
<feature type="transmembrane region" description="Helical" evidence="6">
    <location>
        <begin position="344"/>
        <end position="364"/>
    </location>
</feature>
<feature type="domain" description="MacB-like periplasmic core" evidence="8">
    <location>
        <begin position="20"/>
        <end position="242"/>
    </location>
</feature>
<comment type="subcellular location">
    <subcellularLocation>
        <location evidence="1">Cell membrane</location>
        <topology evidence="1">Multi-pass membrane protein</topology>
    </subcellularLocation>
</comment>
<reference evidence="9 10" key="1">
    <citation type="submission" date="2018-08" db="EMBL/GenBank/DDBJ databases">
        <title>Chitinophaga sp. K20C18050901, a novel bacterium isolated from forest soil.</title>
        <authorList>
            <person name="Wang C."/>
        </authorList>
    </citation>
    <scope>NUCLEOTIDE SEQUENCE [LARGE SCALE GENOMIC DNA]</scope>
    <source>
        <strain evidence="9 10">K20C18050901</strain>
    </source>
</reference>
<dbReference type="GO" id="GO:0022857">
    <property type="term" value="F:transmembrane transporter activity"/>
    <property type="evidence" value="ECO:0007669"/>
    <property type="project" value="TreeGrafter"/>
</dbReference>
<evidence type="ECO:0000256" key="5">
    <source>
        <dbReference type="ARBA" id="ARBA00023136"/>
    </source>
</evidence>
<feature type="transmembrane region" description="Helical" evidence="6">
    <location>
        <begin position="769"/>
        <end position="794"/>
    </location>
</feature>
<name>A0A3E1P4A5_9BACT</name>
<dbReference type="RefSeq" id="WP_116852513.1">
    <property type="nucleotide sequence ID" value="NZ_QTJV01000002.1"/>
</dbReference>
<keyword evidence="4 6" id="KW-1133">Transmembrane helix</keyword>
<dbReference type="PANTHER" id="PTHR30572:SF18">
    <property type="entry name" value="ABC-TYPE MACROLIDE FAMILY EXPORT SYSTEM PERMEASE COMPONENT 2"/>
    <property type="match status" value="1"/>
</dbReference>